<gene>
    <name evidence="12" type="ORF">EDD66_10523</name>
</gene>
<dbReference type="Gene3D" id="3.30.65.10">
    <property type="entry name" value="Bacterial Topoisomerase I, domain 1"/>
    <property type="match status" value="2"/>
</dbReference>
<organism evidence="12 13">
    <name type="scientific">Mobilisporobacter senegalensis</name>
    <dbReference type="NCBI Taxonomy" id="1329262"/>
    <lineage>
        <taxon>Bacteria</taxon>
        <taxon>Bacillati</taxon>
        <taxon>Bacillota</taxon>
        <taxon>Clostridia</taxon>
        <taxon>Lachnospirales</taxon>
        <taxon>Lachnospiraceae</taxon>
        <taxon>Mobilisporobacter</taxon>
    </lineage>
</organism>
<keyword evidence="13" id="KW-1185">Reference proteome</keyword>
<comment type="caution">
    <text evidence="12">The sequence shown here is derived from an EMBL/GenBank/DDBJ whole genome shotgun (WGS) entry which is preliminary data.</text>
</comment>
<dbReference type="GO" id="GO:0016887">
    <property type="term" value="F:ATP hydrolysis activity"/>
    <property type="evidence" value="ECO:0007669"/>
    <property type="project" value="RHEA"/>
</dbReference>
<keyword evidence="4 9" id="KW-0067">ATP-binding</keyword>
<dbReference type="InterPro" id="IPR000212">
    <property type="entry name" value="DNA_helicase_UvrD/REP"/>
</dbReference>
<dbReference type="AlphaFoldDB" id="A0A3N1XN14"/>
<dbReference type="Pfam" id="PF01396">
    <property type="entry name" value="Zn_ribbon_Top1"/>
    <property type="match status" value="2"/>
</dbReference>
<feature type="transmembrane region" description="Helical" evidence="10">
    <location>
        <begin position="6"/>
        <end position="21"/>
    </location>
</feature>
<dbReference type="GO" id="GO:0005694">
    <property type="term" value="C:chromosome"/>
    <property type="evidence" value="ECO:0007669"/>
    <property type="project" value="InterPro"/>
</dbReference>
<dbReference type="SUPFAM" id="SSF52540">
    <property type="entry name" value="P-loop containing nucleoside triphosphate hydrolases"/>
    <property type="match status" value="1"/>
</dbReference>
<dbReference type="Pfam" id="PF00580">
    <property type="entry name" value="UvrD-helicase"/>
    <property type="match status" value="1"/>
</dbReference>
<comment type="catalytic activity">
    <reaction evidence="6">
        <text>Couples ATP hydrolysis with the unwinding of duplex DNA by translocating in the 3'-5' direction.</text>
        <dbReference type="EC" id="5.6.2.4"/>
    </reaction>
</comment>
<evidence type="ECO:0000259" key="11">
    <source>
        <dbReference type="PROSITE" id="PS51198"/>
    </source>
</evidence>
<sequence>MSEWPIALLIIISILIVYVYIRQKRILQDPIIQESINQSTKFNNKIVELRKDYFRWSIKENLKEEFGPLRNEVSKHIYSRIKNSDIELFKETYDNIDLLVQNWNKHFVDDELVNSKVLFDNIDGKSLDQQQRMAVVVDEDNNLVLAGAGSGKTLTVAAKVKYLVEKKKIKPEEILLISFTRKAANEMQERINQRLNIGVEAKTFHKLGLEIITQANKQRPDVNEELDKVVQSYFKDKISNNADELKNLIEFFGVYFNIPVNMQDYDNLGDVYDQSKGIDLETIKHKISQKTNDLKLNKETIHGERVKSLDEVVIANFLYLNGVDYTYEKEYPYDTKDPYRKKYRPDFYLNDYDIYLEHFGITEDYKTPWLSPVEEQKYIDGITWKRQIHNENGTKLIETYSYYNKNGRLLIELEKILKQNNVKFKKVDYSTIFDTLYRDQSDKYFKEFNKLICSFISLFKSRGLCIDDFEKLKEQAINKNIFMQNRTIIFLSIVKPIFFHYQDYLKNLEQIDFNDMINEATDLIMNRKVGFELKYIIVDEYQDISVSRYKLIKEIRDLTNVRVMVVGDDWQSIYRFTGSDIDLFTNFKNYFGYSELLKIEKTYRNSQELIDIAGNFIMKNPKQLNKQLISDKHHSNPVHIYRFGDKIESAMTQAIEEIVYHFGETSEIMLLGRNNFDIDIFKDSELFEIQKRSKEVNLVCKKYPELRIYFLTVHRSKGLEADNVIVINLKNMLVGFPNKISDDPLLSLVLTDKDDFSYAEERRLFYVAITRTKNITYLLAPMIDESIFIDEIQYYKNISNTLDTDGSTIQDNPNCPKCQKGYLVLRENGVAHNKFLGCSNFPLCDETINDIEILDNQIICRLCGGYMVKRKGRYGLFYGCTNFPYCKNTIRIE</sequence>
<dbReference type="GO" id="GO:0005829">
    <property type="term" value="C:cytosol"/>
    <property type="evidence" value="ECO:0007669"/>
    <property type="project" value="TreeGrafter"/>
</dbReference>
<evidence type="ECO:0000256" key="10">
    <source>
        <dbReference type="SAM" id="Phobius"/>
    </source>
</evidence>
<accession>A0A3N1XN14</accession>
<dbReference type="InterPro" id="IPR027417">
    <property type="entry name" value="P-loop_NTPase"/>
</dbReference>
<evidence type="ECO:0000313" key="12">
    <source>
        <dbReference type="EMBL" id="ROR28085.1"/>
    </source>
</evidence>
<dbReference type="GO" id="GO:0005524">
    <property type="term" value="F:ATP binding"/>
    <property type="evidence" value="ECO:0007669"/>
    <property type="project" value="UniProtKB-UniRule"/>
</dbReference>
<dbReference type="PANTHER" id="PTHR11070">
    <property type="entry name" value="UVRD / RECB / PCRA DNA HELICASE FAMILY MEMBER"/>
    <property type="match status" value="1"/>
</dbReference>
<dbReference type="Gene3D" id="3.40.50.300">
    <property type="entry name" value="P-loop containing nucleotide triphosphate hydrolases"/>
    <property type="match status" value="3"/>
</dbReference>
<keyword evidence="10" id="KW-0812">Transmembrane</keyword>
<dbReference type="InterPro" id="IPR014016">
    <property type="entry name" value="UvrD-like_ATP-bd"/>
</dbReference>
<evidence type="ECO:0000256" key="6">
    <source>
        <dbReference type="ARBA" id="ARBA00034617"/>
    </source>
</evidence>
<dbReference type="OrthoDB" id="9809039at2"/>
<dbReference type="GO" id="GO:0003677">
    <property type="term" value="F:DNA binding"/>
    <property type="evidence" value="ECO:0007669"/>
    <property type="project" value="InterPro"/>
</dbReference>
<evidence type="ECO:0000256" key="8">
    <source>
        <dbReference type="ARBA" id="ARBA00048988"/>
    </source>
</evidence>
<dbReference type="Proteomes" id="UP000273083">
    <property type="component" value="Unassembled WGS sequence"/>
</dbReference>
<dbReference type="InterPro" id="IPR013498">
    <property type="entry name" value="Topo_IA_Znf"/>
</dbReference>
<feature type="binding site" evidence="9">
    <location>
        <begin position="146"/>
        <end position="153"/>
    </location>
    <ligand>
        <name>ATP</name>
        <dbReference type="ChEBI" id="CHEBI:30616"/>
    </ligand>
</feature>
<reference evidence="12 13" key="1">
    <citation type="submission" date="2018-11" db="EMBL/GenBank/DDBJ databases">
        <title>Genomic Encyclopedia of Type Strains, Phase IV (KMG-IV): sequencing the most valuable type-strain genomes for metagenomic binning, comparative biology and taxonomic classification.</title>
        <authorList>
            <person name="Goeker M."/>
        </authorList>
    </citation>
    <scope>NUCLEOTIDE SEQUENCE [LARGE SCALE GENOMIC DNA]</scope>
    <source>
        <strain evidence="12 13">DSM 26537</strain>
    </source>
</reference>
<keyword evidence="1 9" id="KW-0547">Nucleotide-binding</keyword>
<evidence type="ECO:0000256" key="3">
    <source>
        <dbReference type="ARBA" id="ARBA00022806"/>
    </source>
</evidence>
<keyword evidence="2 9" id="KW-0378">Hydrolase</keyword>
<dbReference type="RefSeq" id="WP_123609274.1">
    <property type="nucleotide sequence ID" value="NZ_RJVG01000005.1"/>
</dbReference>
<dbReference type="InterPro" id="IPR014017">
    <property type="entry name" value="DNA_helicase_UvrD-like_C"/>
</dbReference>
<evidence type="ECO:0000256" key="7">
    <source>
        <dbReference type="ARBA" id="ARBA00034808"/>
    </source>
</evidence>
<dbReference type="EMBL" id="RJVG01000005">
    <property type="protein sequence ID" value="ROR28085.1"/>
    <property type="molecule type" value="Genomic_DNA"/>
</dbReference>
<evidence type="ECO:0000256" key="9">
    <source>
        <dbReference type="PROSITE-ProRule" id="PRU00560"/>
    </source>
</evidence>
<dbReference type="GO" id="GO:0006265">
    <property type="term" value="P:DNA topological change"/>
    <property type="evidence" value="ECO:0007669"/>
    <property type="project" value="InterPro"/>
</dbReference>
<keyword evidence="10" id="KW-1133">Transmembrane helix</keyword>
<evidence type="ECO:0000256" key="2">
    <source>
        <dbReference type="ARBA" id="ARBA00022801"/>
    </source>
</evidence>
<name>A0A3N1XN14_9FIRM</name>
<proteinExistence type="predicted"/>
<dbReference type="EC" id="5.6.2.4" evidence="7"/>
<dbReference type="SUPFAM" id="SSF57783">
    <property type="entry name" value="Zinc beta-ribbon"/>
    <property type="match status" value="1"/>
</dbReference>
<protein>
    <recommendedName>
        <fullName evidence="7">DNA 3'-5' helicase</fullName>
        <ecNumber evidence="7">5.6.2.4</ecNumber>
    </recommendedName>
</protein>
<keyword evidence="5" id="KW-0413">Isomerase</keyword>
<feature type="domain" description="UvrD-like helicase ATP-binding" evidence="11">
    <location>
        <begin position="125"/>
        <end position="606"/>
    </location>
</feature>
<dbReference type="Pfam" id="PF13361">
    <property type="entry name" value="UvrD_C"/>
    <property type="match status" value="1"/>
</dbReference>
<dbReference type="GO" id="GO:0043138">
    <property type="term" value="F:3'-5' DNA helicase activity"/>
    <property type="evidence" value="ECO:0007669"/>
    <property type="project" value="UniProtKB-EC"/>
</dbReference>
<dbReference type="PANTHER" id="PTHR11070:SF63">
    <property type="entry name" value="DNA HELICASE IV"/>
    <property type="match status" value="1"/>
</dbReference>
<dbReference type="GO" id="GO:0000725">
    <property type="term" value="P:recombinational repair"/>
    <property type="evidence" value="ECO:0007669"/>
    <property type="project" value="TreeGrafter"/>
</dbReference>
<evidence type="ECO:0000256" key="1">
    <source>
        <dbReference type="ARBA" id="ARBA00022741"/>
    </source>
</evidence>
<evidence type="ECO:0000256" key="5">
    <source>
        <dbReference type="ARBA" id="ARBA00023235"/>
    </source>
</evidence>
<evidence type="ECO:0000313" key="13">
    <source>
        <dbReference type="Proteomes" id="UP000273083"/>
    </source>
</evidence>
<comment type="catalytic activity">
    <reaction evidence="8">
        <text>ATP + H2O = ADP + phosphate + H(+)</text>
        <dbReference type="Rhea" id="RHEA:13065"/>
        <dbReference type="ChEBI" id="CHEBI:15377"/>
        <dbReference type="ChEBI" id="CHEBI:15378"/>
        <dbReference type="ChEBI" id="CHEBI:30616"/>
        <dbReference type="ChEBI" id="CHEBI:43474"/>
        <dbReference type="ChEBI" id="CHEBI:456216"/>
        <dbReference type="EC" id="5.6.2.4"/>
    </reaction>
</comment>
<dbReference type="PROSITE" id="PS51198">
    <property type="entry name" value="UVRD_HELICASE_ATP_BIND"/>
    <property type="match status" value="1"/>
</dbReference>
<keyword evidence="10" id="KW-0472">Membrane</keyword>
<keyword evidence="3 9" id="KW-0347">Helicase</keyword>
<evidence type="ECO:0000256" key="4">
    <source>
        <dbReference type="ARBA" id="ARBA00022840"/>
    </source>
</evidence>
<dbReference type="GO" id="GO:0003916">
    <property type="term" value="F:DNA topoisomerase activity"/>
    <property type="evidence" value="ECO:0007669"/>
    <property type="project" value="InterPro"/>
</dbReference>